<keyword evidence="1" id="KW-0472">Membrane</keyword>
<name>A0A131YN66_RHIAP</name>
<keyword evidence="2" id="KW-0732">Signal</keyword>
<sequence>MASRCTWKMRFLLSLLVAGCALRVGWCLMGPTAFSEMFKPRCFPPVKDNHHLRMGQQLPAGFTMSSFLDKLQILEQKLAERNNGNAVTAIDMAVYMLRTFFHDDYQWEGLGIKDVNNADKGRNVLHQVMDAVTANLGRPIIKPDELLDDPLRRDDDLCFLMFSLAHNINKTLVRHDRFDTYSVKEDDELKKLPREEGVLSVTGRKDGSVVAIGRTLLGIAAVHADLQPKTIKDVLKSVPSVNVEDGVSDGTLHPLYAATLGSLLAGASLTVPRPELRDSMGMKGKWLENGCFLEYKLDGDTNTSCTLAQITGAIDGLILGKALDEFQLMRTWNLSTVLRLYYGPKGIATGASQTMTHCKRRELFGRLSTSRELRDQIDNFAITLAHSGLVTGVPKKEDVAKERVANTWNIFQSKLGDDRDSQNSDACPVSVNENEPECETPTDLLVVLDTSTDVVNDEEKKALQSEILAMVTRTLKFQTGISTISLFASKRYSDVLRDIIKDSGAGGCAGCAALYLHDLGDINAVGADSDQDVFNMLNTLVTNHISTMDERPGVASRVVLYLNLRKKAAGGVHSNGRQVEEALNKFRVTHPDVPIFAIGSKDVIDALNTRSGALTLVDITNVLADEDPDIEKLRTAQDLLHLPKKICRVPASLRHKYCSARNPRQQSSAQTKFQGAVTPGAVQYWSYSTATFSASNNLQIKFTTNDGGNLRVCDVTGRVIGDSLAGLRCYETNAQFKTLSFNYTRPCKKGPLSCSPLTYAVIGKDENVAQINFDVSNCEGYCRNPQQIKFEVEHEGMYCAGVLSAIFSPYVLLLTALTLLRHWAS</sequence>
<evidence type="ECO:0000256" key="2">
    <source>
        <dbReference type="SAM" id="SignalP"/>
    </source>
</evidence>
<proteinExistence type="predicted"/>
<organism evidence="3">
    <name type="scientific">Rhipicephalus appendiculatus</name>
    <name type="common">Brown ear tick</name>
    <dbReference type="NCBI Taxonomy" id="34631"/>
    <lineage>
        <taxon>Eukaryota</taxon>
        <taxon>Metazoa</taxon>
        <taxon>Ecdysozoa</taxon>
        <taxon>Arthropoda</taxon>
        <taxon>Chelicerata</taxon>
        <taxon>Arachnida</taxon>
        <taxon>Acari</taxon>
        <taxon>Parasitiformes</taxon>
        <taxon>Ixodida</taxon>
        <taxon>Ixodoidea</taxon>
        <taxon>Ixodidae</taxon>
        <taxon>Rhipicephalinae</taxon>
        <taxon>Rhipicephalus</taxon>
        <taxon>Rhipicephalus</taxon>
    </lineage>
</organism>
<keyword evidence="1" id="KW-0812">Transmembrane</keyword>
<accession>A0A131YN66</accession>
<evidence type="ECO:0008006" key="4">
    <source>
        <dbReference type="Google" id="ProtNLM"/>
    </source>
</evidence>
<feature type="transmembrane region" description="Helical" evidence="1">
    <location>
        <begin position="800"/>
        <end position="820"/>
    </location>
</feature>
<dbReference type="AlphaFoldDB" id="A0A131YN66"/>
<dbReference type="EMBL" id="GEDV01007843">
    <property type="protein sequence ID" value="JAP80714.1"/>
    <property type="molecule type" value="Transcribed_RNA"/>
</dbReference>
<feature type="chain" id="PRO_5007285599" description="VWFA domain-containing protein" evidence="2">
    <location>
        <begin position="28"/>
        <end position="825"/>
    </location>
</feature>
<reference evidence="3" key="1">
    <citation type="journal article" date="2016" name="Ticks Tick Borne Dis.">
        <title>De novo assembly and annotation of the salivary gland transcriptome of Rhipicephalus appendiculatus male and female ticks during blood feeding.</title>
        <authorList>
            <person name="de Castro M.H."/>
            <person name="de Klerk D."/>
            <person name="Pienaar R."/>
            <person name="Latif A.A."/>
            <person name="Rees D.J."/>
            <person name="Mans B.J."/>
        </authorList>
    </citation>
    <scope>NUCLEOTIDE SEQUENCE</scope>
    <source>
        <tissue evidence="3">Salivary glands</tissue>
    </source>
</reference>
<feature type="signal peptide" evidence="2">
    <location>
        <begin position="1"/>
        <end position="27"/>
    </location>
</feature>
<evidence type="ECO:0000313" key="3">
    <source>
        <dbReference type="EMBL" id="JAP80714.1"/>
    </source>
</evidence>
<keyword evidence="1" id="KW-1133">Transmembrane helix</keyword>
<protein>
    <recommendedName>
        <fullName evidence="4">VWFA domain-containing protein</fullName>
    </recommendedName>
</protein>
<evidence type="ECO:0000256" key="1">
    <source>
        <dbReference type="SAM" id="Phobius"/>
    </source>
</evidence>